<feature type="transmembrane region" description="Helical" evidence="1">
    <location>
        <begin position="20"/>
        <end position="44"/>
    </location>
</feature>
<organism evidence="2 3">
    <name type="scientific">Halorubellus litoreus</name>
    <dbReference type="NCBI Taxonomy" id="755308"/>
    <lineage>
        <taxon>Archaea</taxon>
        <taxon>Methanobacteriati</taxon>
        <taxon>Methanobacteriota</taxon>
        <taxon>Stenosarchaea group</taxon>
        <taxon>Halobacteria</taxon>
        <taxon>Halobacteriales</taxon>
        <taxon>Halorubellaceae</taxon>
        <taxon>Halorubellus</taxon>
    </lineage>
</organism>
<feature type="transmembrane region" description="Helical" evidence="1">
    <location>
        <begin position="56"/>
        <end position="77"/>
    </location>
</feature>
<evidence type="ECO:0000313" key="3">
    <source>
        <dbReference type="Proteomes" id="UP001596395"/>
    </source>
</evidence>
<proteinExistence type="predicted"/>
<keyword evidence="1" id="KW-0812">Transmembrane</keyword>
<gene>
    <name evidence="2" type="ORF">ACFQGB_03305</name>
</gene>
<keyword evidence="3" id="KW-1185">Reference proteome</keyword>
<keyword evidence="1" id="KW-0472">Membrane</keyword>
<accession>A0ABD5V8I5</accession>
<evidence type="ECO:0000256" key="1">
    <source>
        <dbReference type="SAM" id="Phobius"/>
    </source>
</evidence>
<name>A0ABD5V8I5_9EURY</name>
<evidence type="ECO:0000313" key="2">
    <source>
        <dbReference type="EMBL" id="MFC6951880.1"/>
    </source>
</evidence>
<dbReference type="Proteomes" id="UP001596395">
    <property type="component" value="Unassembled WGS sequence"/>
</dbReference>
<dbReference type="EMBL" id="JBHSXN010000001">
    <property type="protein sequence ID" value="MFC6951880.1"/>
    <property type="molecule type" value="Genomic_DNA"/>
</dbReference>
<reference evidence="2 3" key="1">
    <citation type="journal article" date="2019" name="Int. J. Syst. Evol. Microbiol.">
        <title>The Global Catalogue of Microorganisms (GCM) 10K type strain sequencing project: providing services to taxonomists for standard genome sequencing and annotation.</title>
        <authorList>
            <consortium name="The Broad Institute Genomics Platform"/>
            <consortium name="The Broad Institute Genome Sequencing Center for Infectious Disease"/>
            <person name="Wu L."/>
            <person name="Ma J."/>
        </authorList>
    </citation>
    <scope>NUCLEOTIDE SEQUENCE [LARGE SCALE GENOMIC DNA]</scope>
    <source>
        <strain evidence="2 3">GX26</strain>
    </source>
</reference>
<comment type="caution">
    <text evidence="2">The sequence shown here is derived from an EMBL/GenBank/DDBJ whole genome shotgun (WGS) entry which is preliminary data.</text>
</comment>
<protein>
    <submittedName>
        <fullName evidence="2">Uncharacterized protein</fullName>
    </submittedName>
</protein>
<sequence length="87" mass="9098">MSAFGAYRVGGEAGALAGYLLLSVVSYLFPFAAPFTAVVLWYRARTWDGSANGRKLLLVLAVAMTALAALVVTGLPVDAEFTEVTGL</sequence>
<keyword evidence="1" id="KW-1133">Transmembrane helix</keyword>
<dbReference type="RefSeq" id="WP_336348888.1">
    <property type="nucleotide sequence ID" value="NZ_JAZAQL010000001.1"/>
</dbReference>
<dbReference type="AlphaFoldDB" id="A0ABD5V8I5"/>